<evidence type="ECO:0008006" key="4">
    <source>
        <dbReference type="Google" id="ProtNLM"/>
    </source>
</evidence>
<accession>A0ABX2CVS1</accession>
<dbReference type="Proteomes" id="UP000702425">
    <property type="component" value="Unassembled WGS sequence"/>
</dbReference>
<feature type="transmembrane region" description="Helical" evidence="1">
    <location>
        <begin position="134"/>
        <end position="153"/>
    </location>
</feature>
<evidence type="ECO:0000313" key="3">
    <source>
        <dbReference type="Proteomes" id="UP000702425"/>
    </source>
</evidence>
<keyword evidence="3" id="KW-1185">Reference proteome</keyword>
<dbReference type="RefSeq" id="WP_172187123.1">
    <property type="nucleotide sequence ID" value="NZ_CAWPPK010000245.1"/>
</dbReference>
<organism evidence="2 3">
    <name type="scientific">Microcoleus asticus IPMA8</name>
    <dbReference type="NCBI Taxonomy" id="2563858"/>
    <lineage>
        <taxon>Bacteria</taxon>
        <taxon>Bacillati</taxon>
        <taxon>Cyanobacteriota</taxon>
        <taxon>Cyanophyceae</taxon>
        <taxon>Oscillatoriophycideae</taxon>
        <taxon>Oscillatoriales</taxon>
        <taxon>Microcoleaceae</taxon>
        <taxon>Microcoleus</taxon>
        <taxon>Microcoleus asticus</taxon>
    </lineage>
</organism>
<gene>
    <name evidence="2" type="ORF">E5S67_02233</name>
</gene>
<sequence>MFLRIWRFITIILVALFMGLEFSHALELPAKMQYDGPLYVTLQNTLYRYFGMPGPGAFITLGMLTSAAVLTFLVRKHRQVFYWTLIGTICLALAFPVVFFLFIEPVNVVIEQATPQSIPSDWLRLRSQWESAHAANFVLSLIGFSALLISLLGETSPNRPHDHRLTPEIAQLTR</sequence>
<feature type="transmembrane region" description="Helical" evidence="1">
    <location>
        <begin position="49"/>
        <end position="73"/>
    </location>
</feature>
<keyword evidence="1" id="KW-0472">Membrane</keyword>
<keyword evidence="1" id="KW-0812">Transmembrane</keyword>
<comment type="caution">
    <text evidence="2">The sequence shown here is derived from an EMBL/GenBank/DDBJ whole genome shotgun (WGS) entry which is preliminary data.</text>
</comment>
<evidence type="ECO:0000313" key="2">
    <source>
        <dbReference type="EMBL" id="NQE34507.1"/>
    </source>
</evidence>
<proteinExistence type="predicted"/>
<reference evidence="2 3" key="1">
    <citation type="journal article" date="2020" name="Sci. Rep.">
        <title>A novel cyanobacterial geosmin producer, revising GeoA distribution and dispersion patterns in Bacteria.</title>
        <authorList>
            <person name="Churro C."/>
            <person name="Semedo-Aguiar A.P."/>
            <person name="Silva A.D."/>
            <person name="Pereira-Leal J.B."/>
            <person name="Leite R.B."/>
        </authorList>
    </citation>
    <scope>NUCLEOTIDE SEQUENCE [LARGE SCALE GENOMIC DNA]</scope>
    <source>
        <strain evidence="2 3">IPMA8</strain>
    </source>
</reference>
<evidence type="ECO:0000256" key="1">
    <source>
        <dbReference type="SAM" id="Phobius"/>
    </source>
</evidence>
<dbReference type="EMBL" id="SRRZ01000033">
    <property type="protein sequence ID" value="NQE34507.1"/>
    <property type="molecule type" value="Genomic_DNA"/>
</dbReference>
<feature type="transmembrane region" description="Helical" evidence="1">
    <location>
        <begin position="80"/>
        <end position="103"/>
    </location>
</feature>
<name>A0ABX2CVS1_9CYAN</name>
<keyword evidence="1" id="KW-1133">Transmembrane helix</keyword>
<protein>
    <recommendedName>
        <fullName evidence="4">DUF1772 domain-containing protein</fullName>
    </recommendedName>
</protein>